<dbReference type="RefSeq" id="WP_106648166.1">
    <property type="nucleotide sequence ID" value="NZ_CP021391.1"/>
</dbReference>
<dbReference type="Proteomes" id="UP001219009">
    <property type="component" value="Chromosome"/>
</dbReference>
<dbReference type="Gene3D" id="2.60.120.260">
    <property type="entry name" value="Galactose-binding domain-like"/>
    <property type="match status" value="1"/>
</dbReference>
<dbReference type="GO" id="GO:0016798">
    <property type="term" value="F:hydrolase activity, acting on glycosyl bonds"/>
    <property type="evidence" value="ECO:0007669"/>
    <property type="project" value="InterPro"/>
</dbReference>
<gene>
    <name evidence="4" type="ORF">PUW55_01565</name>
</gene>
<dbReference type="InterPro" id="IPR008979">
    <property type="entry name" value="Galactose-bd-like_sf"/>
</dbReference>
<reference evidence="4" key="1">
    <citation type="submission" date="2023-02" db="EMBL/GenBank/DDBJ databases">
        <authorList>
            <person name="Whidbey C."/>
        </authorList>
    </citation>
    <scope>NUCLEOTIDE SEQUENCE</scope>
    <source>
        <strain evidence="4">VSI11</strain>
    </source>
</reference>
<dbReference type="Pfam" id="PF02018">
    <property type="entry name" value="CBM_4_9"/>
    <property type="match status" value="1"/>
</dbReference>
<evidence type="ECO:0000313" key="4">
    <source>
        <dbReference type="EMBL" id="WEB55886.1"/>
    </source>
</evidence>
<evidence type="ECO:0000259" key="2">
    <source>
        <dbReference type="Pfam" id="PF02018"/>
    </source>
</evidence>
<accession>A0AAX3NK75</accession>
<feature type="domain" description="CBM-cenC" evidence="2">
    <location>
        <begin position="778"/>
        <end position="847"/>
    </location>
</feature>
<dbReference type="InterPro" id="IPR007119">
    <property type="entry name" value="Phage_tail_spike_N"/>
</dbReference>
<dbReference type="InterPro" id="IPR003305">
    <property type="entry name" value="CenC_carb-bd"/>
</dbReference>
<evidence type="ECO:0000313" key="5">
    <source>
        <dbReference type="Proteomes" id="UP001219009"/>
    </source>
</evidence>
<protein>
    <submittedName>
        <fullName evidence="4">Phage tail protein</fullName>
    </submittedName>
</protein>
<dbReference type="EMBL" id="CP118083">
    <property type="protein sequence ID" value="WEB55886.1"/>
    <property type="molecule type" value="Genomic_DNA"/>
</dbReference>
<keyword evidence="1" id="KW-0378">Hydrolase</keyword>
<dbReference type="InterPro" id="IPR010572">
    <property type="entry name" value="Tail_dom"/>
</dbReference>
<organism evidence="4 5">
    <name type="scientific">Bifidobacterium breve</name>
    <dbReference type="NCBI Taxonomy" id="1685"/>
    <lineage>
        <taxon>Bacteria</taxon>
        <taxon>Bacillati</taxon>
        <taxon>Actinomycetota</taxon>
        <taxon>Actinomycetes</taxon>
        <taxon>Bifidobacteriales</taxon>
        <taxon>Bifidobacteriaceae</taxon>
        <taxon>Bifidobacterium</taxon>
    </lineage>
</organism>
<name>A0AAX3NK75_BIFBR</name>
<dbReference type="NCBIfam" id="TIGR01665">
    <property type="entry name" value="put_anti_recept"/>
    <property type="match status" value="1"/>
</dbReference>
<feature type="domain" description="Tail spike" evidence="3">
    <location>
        <begin position="82"/>
        <end position="365"/>
    </location>
</feature>
<dbReference type="Pfam" id="PF06605">
    <property type="entry name" value="Prophage_tail"/>
    <property type="match status" value="1"/>
</dbReference>
<evidence type="ECO:0000256" key="1">
    <source>
        <dbReference type="ARBA" id="ARBA00022801"/>
    </source>
</evidence>
<evidence type="ECO:0000259" key="3">
    <source>
        <dbReference type="Pfam" id="PF06605"/>
    </source>
</evidence>
<dbReference type="SUPFAM" id="SSF49785">
    <property type="entry name" value="Galactose-binding domain-like"/>
    <property type="match status" value="1"/>
</dbReference>
<sequence>MIFDRWGNPLGDLPYVIKAIRTRATDGTDTLDITTIGEINKDERIAFKDSMGRWAEYLCQSTQTARAAGMPVTVAYCTGSIAELSRTYIEDKRNRNANAKACLAKALEGTRWAVGTVETGTITGTANLAFYHCTVLEAVQKTADTYGLEVQTEYQPDPTGNRIGRRIIHLVEHRGTANTTKRFEYGKDLTQIKRDIDSGDVITRLYGWGKGIEQTNDQGEATGGYSHKISFADVNNGKPYVQDDQALANWGIPGPDGTRHHSEASVDFPDCEDPKELLTLTKNALKTRATPVVSYTADVTALGQAGYDPEGADVGDSVQIIDTSFATPLRLEGRILQIEEDLAGSLADTKITLGNIRQSYTQRLAAQQQALDKLVSSSGAWNSAAGGTGPYMKDLIDRINQIMNATGGYTYLKPGQGIYVYDKPEDQNPTQCIHIGGGYWRIADHKKANGDWDFRSLANGKGLFADAIFTGRLSDAAGLNHWDMDTGEFSLSARSTVGGKTVQEYADGALSDANSYTDAAKQAAITEAKRQADAADTAKLAEAKKYAEAKAGEAETAAKAQSKADGEAAKAAAQAYVDALDESLGQRSIFDRLTNNGKAQGIYLSGGLLYLNATYMRTGVLDAALVKAGRLTDKKGLNFWDMDTGEFSLSASSTVGGNKASSLATQTQAQKLATNAQTAAKAYADSVGTSTLNSARNDATTKADTALSGAKTYAETIMAYGSNLVRNPNGNPDHDLDKLGASKLTKTMPAAHPEGITSAIRLGNVRDTYFGWSFDSFRGHTFRLSGWAYRKAGNVTSSFGIHWMDASGSNHWQTIAKAAATASGWTYVSGSYTVPSNAKTARLWMQVDRDTTTASDADWYWTGLQCTDETAARSYVDTFEGELTQTYIFNKLTNNGQKQGLYLSNGLLYVNATYMRTGTITGKRSYWNLDTGQFAMTDSDGKETVHFDSDGANNLLTGTFQTASTGRRVKISPDFNSYEIGGTETYKGSGISFPLDGTYASSPSIFSYSNNNKNDTMSGIALLSGYRTKGTPGAFGRLWSRKYPSDTSAIESQAYFTTNTKYSDTTDTDSGGSLNLYSRQAYGGEATLNAWSPSAACIAGVKATGSKAKAYATAADSNGEVGMIADISTGYLHLGGFLGGIYGRHTFLGAWWENVNGTAMKYHQFTFTAPAPAKYGSYKALATVDHRGDDWALIWSTVSDCTASGWLIWVSTGPAQVVTNVNAHWNYNTSTGVVSNLSINVGNTNLFNGTKNYYLNTIGFLKK</sequence>
<proteinExistence type="predicted"/>
<dbReference type="AlphaFoldDB" id="A0AAX3NK75"/>